<evidence type="ECO:0000313" key="3">
    <source>
        <dbReference type="Proteomes" id="UP000034085"/>
    </source>
</evidence>
<feature type="transmembrane region" description="Helical" evidence="1">
    <location>
        <begin position="249"/>
        <end position="273"/>
    </location>
</feature>
<dbReference type="PATRIC" id="fig|1261127.3.peg.2459"/>
<gene>
    <name evidence="2" type="ORF">F384_11765</name>
</gene>
<feature type="transmembrane region" description="Helical" evidence="1">
    <location>
        <begin position="198"/>
        <end position="217"/>
    </location>
</feature>
<feature type="transmembrane region" description="Helical" evidence="1">
    <location>
        <begin position="344"/>
        <end position="365"/>
    </location>
</feature>
<evidence type="ECO:0000256" key="1">
    <source>
        <dbReference type="SAM" id="Phobius"/>
    </source>
</evidence>
<dbReference type="OrthoDB" id="1661582at2"/>
<dbReference type="Proteomes" id="UP000034085">
    <property type="component" value="Chromosome"/>
</dbReference>
<keyword evidence="1" id="KW-0812">Transmembrane</keyword>
<proteinExistence type="predicted"/>
<dbReference type="EMBL" id="CP011132">
    <property type="protein sequence ID" value="AKE59214.1"/>
    <property type="molecule type" value="Genomic_DNA"/>
</dbReference>
<feature type="transmembrane region" description="Helical" evidence="1">
    <location>
        <begin position="100"/>
        <end position="116"/>
    </location>
</feature>
<sequence>MLKHVNKSILLIAFFAVFVLEWFTPIHSDDYRYALLGISFDAHLHHYLTWSGRVVADFVSALLLATGSRGFVSTMTGLVVVAFCYFIVKTPTGTLKWQKHDALIFTLVFLTFWVANPNIGQTVFWIVGSANYLWTNLFVAAWIWNLYRIQRQREERMHVGMLLLGLLAGCSNESVAPFVVGLALLAIVYDYWQEKRVIANKIAYFLSALVGASILIFSPGNFIRAQGAHTVWYDKSIVERITIHLSDRFFSHLALVWISYVVLVLLAILLFVAKRQGHRIKSANLSMVGLMLLVGLGTSFIMVASPSYPDRVMLSTFLFFLLALSFLAREVVTVAGPGVMKGVYAVTGLMATVFLWSYALMFAAYTRVYQQDFVRVSIVKNQLSQGHKDFTVPDFHFLKMQNSGGHFGFFHDPQVYGRYFGAGNVEKEKVNFDYSVRANGKQQALGDDATAWFNNRGDLMLVSKRPLAGTVQVKSASSDSSLSLARFSAAKINDEYWYFSAIPKEDVTHVALHP</sequence>
<name>A0A0F6TV14_CITAM</name>
<protein>
    <submittedName>
        <fullName evidence="2">Membrane protein</fullName>
    </submittedName>
</protein>
<dbReference type="AlphaFoldDB" id="A0A0F6TV14"/>
<dbReference type="KEGG" id="cama:F384_11765"/>
<keyword evidence="1" id="KW-1133">Transmembrane helix</keyword>
<dbReference type="RefSeq" id="WP_046481692.1">
    <property type="nucleotide sequence ID" value="NZ_CP011132.1"/>
</dbReference>
<evidence type="ECO:0000313" key="2">
    <source>
        <dbReference type="EMBL" id="AKE59214.1"/>
    </source>
</evidence>
<dbReference type="Pfam" id="PF19528">
    <property type="entry name" value="DUF6056"/>
    <property type="match status" value="1"/>
</dbReference>
<feature type="transmembrane region" description="Helical" evidence="1">
    <location>
        <begin position="312"/>
        <end position="332"/>
    </location>
</feature>
<dbReference type="HOGENOM" id="CLU_036288_1_0_6"/>
<reference evidence="2 3" key="1">
    <citation type="journal article" date="2013" name="Appl. Microbiol. Biotechnol.">
        <title>Glycerol assimilation and production of 1,3-propanediol by Citrobacter amalonaticus Y19.</title>
        <authorList>
            <person name="Ainala S.K."/>
            <person name="Ashok S."/>
            <person name="Ko Y."/>
            <person name="Park S."/>
        </authorList>
    </citation>
    <scope>NUCLEOTIDE SEQUENCE [LARGE SCALE GENOMIC DNA]</scope>
    <source>
        <strain evidence="2 3">Y19</strain>
    </source>
</reference>
<feature type="transmembrane region" description="Helical" evidence="1">
    <location>
        <begin position="285"/>
        <end position="305"/>
    </location>
</feature>
<feature type="transmembrane region" description="Helical" evidence="1">
    <location>
        <begin position="70"/>
        <end position="88"/>
    </location>
</feature>
<keyword evidence="1" id="KW-0472">Membrane</keyword>
<feature type="transmembrane region" description="Helical" evidence="1">
    <location>
        <begin position="159"/>
        <end position="192"/>
    </location>
</feature>
<organism evidence="2 3">
    <name type="scientific">Citrobacter amalonaticus Y19</name>
    <dbReference type="NCBI Taxonomy" id="1261127"/>
    <lineage>
        <taxon>Bacteria</taxon>
        <taxon>Pseudomonadati</taxon>
        <taxon>Pseudomonadota</taxon>
        <taxon>Gammaproteobacteria</taxon>
        <taxon>Enterobacterales</taxon>
        <taxon>Enterobacteriaceae</taxon>
        <taxon>Citrobacter</taxon>
    </lineage>
</organism>
<accession>A0A0F6TV14</accession>
<feature type="transmembrane region" description="Helical" evidence="1">
    <location>
        <begin position="122"/>
        <end position="147"/>
    </location>
</feature>
<dbReference type="InterPro" id="IPR045691">
    <property type="entry name" value="DUF6056"/>
</dbReference>